<comment type="caution">
    <text evidence="1">The sequence shown here is derived from an EMBL/GenBank/DDBJ whole genome shotgun (WGS) entry which is preliminary data.</text>
</comment>
<organism evidence="1 2">
    <name type="scientific">Rickettsia argasii T170-B</name>
    <dbReference type="NCBI Taxonomy" id="1268837"/>
    <lineage>
        <taxon>Bacteria</taxon>
        <taxon>Pseudomonadati</taxon>
        <taxon>Pseudomonadota</taxon>
        <taxon>Alphaproteobacteria</taxon>
        <taxon>Rickettsiales</taxon>
        <taxon>Rickettsiaceae</taxon>
        <taxon>Rickettsieae</taxon>
        <taxon>Rickettsia</taxon>
        <taxon>spotted fever group</taxon>
    </lineage>
</organism>
<dbReference type="Proteomes" id="UP000033736">
    <property type="component" value="Unassembled WGS sequence"/>
</dbReference>
<evidence type="ECO:0000313" key="2">
    <source>
        <dbReference type="Proteomes" id="UP000033736"/>
    </source>
</evidence>
<name>A0A0F3RHE6_9RICK</name>
<gene>
    <name evidence="1" type="ORF">RAT170B_0392</name>
</gene>
<dbReference type="AlphaFoldDB" id="A0A0F3RHE6"/>
<dbReference type="RefSeq" id="WP_261368631.1">
    <property type="nucleotide sequence ID" value="NZ_LAOQ01000001.1"/>
</dbReference>
<reference evidence="1 2" key="1">
    <citation type="submission" date="2015-01" db="EMBL/GenBank/DDBJ databases">
        <title>Genome Sequencing of Rickettsiales /home/snadendla/prok_pipe/test/illegal_ec_num.txt.</title>
        <authorList>
            <person name="Daugherty S.C."/>
            <person name="Su Q."/>
            <person name="Abolude K."/>
            <person name="Beier-Sexton M."/>
            <person name="Carlyon J.A."/>
            <person name="Carter R."/>
            <person name="Day N.P."/>
            <person name="Dumler S.J."/>
            <person name="Dyachenko V."/>
            <person name="Godinez A."/>
            <person name="Kurtti T.J."/>
            <person name="Lichay M."/>
            <person name="Mullins K.E."/>
            <person name="Ott S."/>
            <person name="Pappas-Brown V."/>
            <person name="Paris D.H."/>
            <person name="Patel P."/>
            <person name="Richards A.L."/>
            <person name="Sadzewicz L."/>
            <person name="Sears K."/>
            <person name="Seidman D."/>
            <person name="Sengamalay N."/>
            <person name="Stenos J."/>
            <person name="Tallon L.J."/>
            <person name="Vincent G."/>
            <person name="Fraser C.M."/>
            <person name="Munderloh U."/>
            <person name="Dunning-Hotopp J.C."/>
        </authorList>
    </citation>
    <scope>NUCLEOTIDE SEQUENCE [LARGE SCALE GENOMIC DNA]</scope>
    <source>
        <strain evidence="1 2">T170-B</strain>
    </source>
</reference>
<proteinExistence type="predicted"/>
<dbReference type="EMBL" id="LAOQ01000001">
    <property type="protein sequence ID" value="KJW05572.1"/>
    <property type="molecule type" value="Genomic_DNA"/>
</dbReference>
<dbReference type="PATRIC" id="fig|1268837.3.peg.405"/>
<sequence>MESVDYILANLPQYEEFMKKDDGLFKDFVELGTVSKYKIC</sequence>
<protein>
    <submittedName>
        <fullName evidence="1">Putative dNA processing Smf-like protein</fullName>
    </submittedName>
</protein>
<keyword evidence="2" id="KW-1185">Reference proteome</keyword>
<accession>A0A0F3RHE6</accession>
<evidence type="ECO:0000313" key="1">
    <source>
        <dbReference type="EMBL" id="KJW05572.1"/>
    </source>
</evidence>